<dbReference type="STRING" id="476652.DEAC_c35000"/>
<organism evidence="2 3">
    <name type="scientific">Desulfosporosinus acididurans</name>
    <dbReference type="NCBI Taxonomy" id="476652"/>
    <lineage>
        <taxon>Bacteria</taxon>
        <taxon>Bacillati</taxon>
        <taxon>Bacillota</taxon>
        <taxon>Clostridia</taxon>
        <taxon>Eubacteriales</taxon>
        <taxon>Desulfitobacteriaceae</taxon>
        <taxon>Desulfosporosinus</taxon>
    </lineage>
</organism>
<reference evidence="2 3" key="1">
    <citation type="submission" date="2015-06" db="EMBL/GenBank/DDBJ databases">
        <title>Draft genome of the moderately acidophilic sulfate reducer Candidatus Desulfosporosinus acididurans strain M1.</title>
        <authorList>
            <person name="Poehlein A."/>
            <person name="Petzsch P."/>
            <person name="Johnson B.D."/>
            <person name="Schloemann M."/>
            <person name="Daniel R."/>
            <person name="Muehling M."/>
        </authorList>
    </citation>
    <scope>NUCLEOTIDE SEQUENCE [LARGE SCALE GENOMIC DNA]</scope>
    <source>
        <strain evidence="2 3">M1</strain>
    </source>
</reference>
<dbReference type="SUPFAM" id="SSF69318">
    <property type="entry name" value="Integrin alpha N-terminal domain"/>
    <property type="match status" value="1"/>
</dbReference>
<dbReference type="PATRIC" id="fig|476652.3.peg.3693"/>
<feature type="signal peptide" evidence="1">
    <location>
        <begin position="1"/>
        <end position="29"/>
    </location>
</feature>
<gene>
    <name evidence="2" type="ORF">DEAC_c35000</name>
</gene>
<proteinExistence type="predicted"/>
<comment type="caution">
    <text evidence="2">The sequence shown here is derived from an EMBL/GenBank/DDBJ whole genome shotgun (WGS) entry which is preliminary data.</text>
</comment>
<evidence type="ECO:0008006" key="4">
    <source>
        <dbReference type="Google" id="ProtNLM"/>
    </source>
</evidence>
<sequence length="310" mass="34057">MAIKINSKNKKILLVLITLSLLLTGCGNAEKVSTATVSDASAKSSAAKKSSPTTVTNDSVDYNQYVKKVWKLKNNSDMSFVISKIENSKAIGKLSVLNYTTADKNLQSFEADFEGEINKDTAVCQYNDSKGNKGSLKLVFKSNQEIEGTITIADKAKATVQPSLGTFYFAPETIKDIKGFSPIEKQSFMVNLNSWGNIKFVSGKLTGGSHVPVEFYLTDKDGDILYDFAATLPYRVDVKAVSFEDVNKDGLKDIIIIVNDEDDSSNCLATVYFQKADGSFANDMKLDQEINESKNNKDVKTVRTFLASKF</sequence>
<evidence type="ECO:0000313" key="3">
    <source>
        <dbReference type="Proteomes" id="UP000036356"/>
    </source>
</evidence>
<evidence type="ECO:0000313" key="2">
    <source>
        <dbReference type="EMBL" id="KLU64554.1"/>
    </source>
</evidence>
<evidence type="ECO:0000256" key="1">
    <source>
        <dbReference type="SAM" id="SignalP"/>
    </source>
</evidence>
<protein>
    <recommendedName>
        <fullName evidence="4">Lipoprotein</fullName>
    </recommendedName>
</protein>
<keyword evidence="1" id="KW-0732">Signal</keyword>
<dbReference type="EMBL" id="LDZY01000013">
    <property type="protein sequence ID" value="KLU64554.1"/>
    <property type="molecule type" value="Genomic_DNA"/>
</dbReference>
<name>A0A0J1FM45_9FIRM</name>
<accession>A0A0J1FM45</accession>
<dbReference type="Proteomes" id="UP000036356">
    <property type="component" value="Unassembled WGS sequence"/>
</dbReference>
<dbReference type="InterPro" id="IPR028994">
    <property type="entry name" value="Integrin_alpha_N"/>
</dbReference>
<feature type="chain" id="PRO_5038771671" description="Lipoprotein" evidence="1">
    <location>
        <begin position="30"/>
        <end position="310"/>
    </location>
</feature>
<keyword evidence="3" id="KW-1185">Reference proteome</keyword>
<dbReference type="PROSITE" id="PS51257">
    <property type="entry name" value="PROKAR_LIPOPROTEIN"/>
    <property type="match status" value="1"/>
</dbReference>
<dbReference type="AlphaFoldDB" id="A0A0J1FM45"/>
<dbReference type="RefSeq" id="WP_047811295.1">
    <property type="nucleotide sequence ID" value="NZ_LDZY01000013.1"/>
</dbReference>